<accession>A0A381RH59</accession>
<organism evidence="1">
    <name type="scientific">marine metagenome</name>
    <dbReference type="NCBI Taxonomy" id="408172"/>
    <lineage>
        <taxon>unclassified sequences</taxon>
        <taxon>metagenomes</taxon>
        <taxon>ecological metagenomes</taxon>
    </lineage>
</organism>
<protein>
    <recommendedName>
        <fullName evidence="2">DinB-like domain-containing protein</fullName>
    </recommendedName>
</protein>
<sequence>MKKLLYFLKKISFILVILIPIEKTMSQDIEHLPFSKLPKFEESYKASSVAKRVIQGLGFRYYWGTYNLKEKDLNYRPSEKGMSSRETLEHIYSLSQTIYTTFAQKPKIYGEDYSILEFSYLRTETLLNLEKTVKILNNLKDEDIADLQITFKSGKTENSYPFFYLLNGPIADALTHVGQVISFRRTSGNPIPKGVNVFMGIKN</sequence>
<reference evidence="1" key="1">
    <citation type="submission" date="2018-05" db="EMBL/GenBank/DDBJ databases">
        <authorList>
            <person name="Lanie J.A."/>
            <person name="Ng W.-L."/>
            <person name="Kazmierczak K.M."/>
            <person name="Andrzejewski T.M."/>
            <person name="Davidsen T.M."/>
            <person name="Wayne K.J."/>
            <person name="Tettelin H."/>
            <person name="Glass J.I."/>
            <person name="Rusch D."/>
            <person name="Podicherti R."/>
            <person name="Tsui H.-C.T."/>
            <person name="Winkler M.E."/>
        </authorList>
    </citation>
    <scope>NUCLEOTIDE SEQUENCE</scope>
</reference>
<dbReference type="SUPFAM" id="SSF109854">
    <property type="entry name" value="DinB/YfiT-like putative metalloenzymes"/>
    <property type="match status" value="1"/>
</dbReference>
<evidence type="ECO:0008006" key="2">
    <source>
        <dbReference type="Google" id="ProtNLM"/>
    </source>
</evidence>
<gene>
    <name evidence="1" type="ORF">METZ01_LOCUS43083</name>
</gene>
<dbReference type="AlphaFoldDB" id="A0A381RH59"/>
<proteinExistence type="predicted"/>
<dbReference type="Gene3D" id="1.20.120.450">
    <property type="entry name" value="dinb family like domain"/>
    <property type="match status" value="1"/>
</dbReference>
<dbReference type="InterPro" id="IPR034660">
    <property type="entry name" value="DinB/YfiT-like"/>
</dbReference>
<dbReference type="EMBL" id="UINC01001877">
    <property type="protein sequence ID" value="SUZ90229.1"/>
    <property type="molecule type" value="Genomic_DNA"/>
</dbReference>
<evidence type="ECO:0000313" key="1">
    <source>
        <dbReference type="EMBL" id="SUZ90229.1"/>
    </source>
</evidence>
<name>A0A381RH59_9ZZZZ</name>